<comment type="catalytic activity">
    <reaction evidence="4">
        <text>UTP + H2O = UMP + diphosphate + H(+)</text>
        <dbReference type="Rhea" id="RHEA:29395"/>
        <dbReference type="ChEBI" id="CHEBI:15377"/>
        <dbReference type="ChEBI" id="CHEBI:15378"/>
        <dbReference type="ChEBI" id="CHEBI:33019"/>
        <dbReference type="ChEBI" id="CHEBI:46398"/>
        <dbReference type="ChEBI" id="CHEBI:57865"/>
        <dbReference type="EC" id="3.6.1.9"/>
    </reaction>
</comment>
<feature type="site" description="Important for substrate specificity" evidence="4">
    <location>
        <position position="73"/>
    </location>
</feature>
<dbReference type="PANTHER" id="PTHR43213:SF5">
    <property type="entry name" value="BIFUNCTIONAL DTTP_UTP PYROPHOSPHATASE_METHYLTRANSFERASE PROTEIN-RELATED"/>
    <property type="match status" value="1"/>
</dbReference>
<dbReference type="GO" id="GO:0009117">
    <property type="term" value="P:nucleotide metabolic process"/>
    <property type="evidence" value="ECO:0007669"/>
    <property type="project" value="UniProtKB-KW"/>
</dbReference>
<dbReference type="Gene3D" id="3.90.950.10">
    <property type="match status" value="1"/>
</dbReference>
<dbReference type="RefSeq" id="WP_078921591.1">
    <property type="nucleotide sequence ID" value="NZ_FUYB01000003.1"/>
</dbReference>
<feature type="active site" description="Proton acceptor" evidence="4">
    <location>
        <position position="72"/>
    </location>
</feature>
<comment type="similarity">
    <text evidence="4">Belongs to the Maf family. YhdE subfamily.</text>
</comment>
<dbReference type="Pfam" id="PF02545">
    <property type="entry name" value="Maf"/>
    <property type="match status" value="1"/>
</dbReference>
<dbReference type="OrthoDB" id="9807767at2"/>
<keyword evidence="3 4" id="KW-0546">Nucleotide metabolism</keyword>
<evidence type="ECO:0000256" key="1">
    <source>
        <dbReference type="ARBA" id="ARBA00001968"/>
    </source>
</evidence>
<dbReference type="GO" id="GO:0036218">
    <property type="term" value="F:dTTP diphosphatase activity"/>
    <property type="evidence" value="ECO:0007669"/>
    <property type="project" value="RHEA"/>
</dbReference>
<comment type="catalytic activity">
    <reaction evidence="4">
        <text>dTTP + H2O = dTMP + diphosphate + H(+)</text>
        <dbReference type="Rhea" id="RHEA:28534"/>
        <dbReference type="ChEBI" id="CHEBI:15377"/>
        <dbReference type="ChEBI" id="CHEBI:15378"/>
        <dbReference type="ChEBI" id="CHEBI:33019"/>
        <dbReference type="ChEBI" id="CHEBI:37568"/>
        <dbReference type="ChEBI" id="CHEBI:63528"/>
        <dbReference type="EC" id="3.6.1.9"/>
    </reaction>
</comment>
<evidence type="ECO:0000313" key="5">
    <source>
        <dbReference type="EMBL" id="SKA72557.1"/>
    </source>
</evidence>
<organism evidence="5 6">
    <name type="scientific">Thiothrix eikelboomii</name>
    <dbReference type="NCBI Taxonomy" id="92487"/>
    <lineage>
        <taxon>Bacteria</taxon>
        <taxon>Pseudomonadati</taxon>
        <taxon>Pseudomonadota</taxon>
        <taxon>Gammaproteobacteria</taxon>
        <taxon>Thiotrichales</taxon>
        <taxon>Thiotrichaceae</taxon>
        <taxon>Thiothrix</taxon>
    </lineage>
</organism>
<comment type="function">
    <text evidence="4">Nucleoside triphosphate pyrophosphatase that hydrolyzes dTTP and UTP. May have a dual role in cell division arrest and in preventing the incorporation of modified nucleotides into cellular nucleic acids.</text>
</comment>
<reference evidence="5 6" key="1">
    <citation type="submission" date="2017-02" db="EMBL/GenBank/DDBJ databases">
        <authorList>
            <person name="Peterson S.W."/>
        </authorList>
    </citation>
    <scope>NUCLEOTIDE SEQUENCE [LARGE SCALE GENOMIC DNA]</scope>
    <source>
        <strain evidence="5 6">ATCC 49788</strain>
    </source>
</reference>
<dbReference type="InterPro" id="IPR003697">
    <property type="entry name" value="Maf-like"/>
</dbReference>
<accession>A0A1T4W5T8</accession>
<keyword evidence="2 4" id="KW-0378">Hydrolase</keyword>
<dbReference type="AlphaFoldDB" id="A0A1T4W5T8"/>
<dbReference type="EC" id="3.6.1.9" evidence="4"/>
<dbReference type="SUPFAM" id="SSF52972">
    <property type="entry name" value="ITPase-like"/>
    <property type="match status" value="1"/>
</dbReference>
<evidence type="ECO:0000256" key="4">
    <source>
        <dbReference type="HAMAP-Rule" id="MF_00528"/>
    </source>
</evidence>
<dbReference type="EMBL" id="FUYB01000003">
    <property type="protein sequence ID" value="SKA72557.1"/>
    <property type="molecule type" value="Genomic_DNA"/>
</dbReference>
<dbReference type="NCBIfam" id="TIGR00172">
    <property type="entry name" value="maf"/>
    <property type="match status" value="1"/>
</dbReference>
<dbReference type="Proteomes" id="UP000190460">
    <property type="component" value="Unassembled WGS sequence"/>
</dbReference>
<dbReference type="PIRSF" id="PIRSF006305">
    <property type="entry name" value="Maf"/>
    <property type="match status" value="1"/>
</dbReference>
<comment type="caution">
    <text evidence="4">Lacks conserved residue(s) required for the propagation of feature annotation.</text>
</comment>
<name>A0A1T4W5T8_9GAMM</name>
<dbReference type="InterPro" id="IPR029001">
    <property type="entry name" value="ITPase-like_fam"/>
</dbReference>
<dbReference type="HAMAP" id="MF_00528">
    <property type="entry name" value="Maf"/>
    <property type="match status" value="1"/>
</dbReference>
<feature type="site" description="Important for substrate specificity" evidence="4">
    <location>
        <position position="155"/>
    </location>
</feature>
<dbReference type="CDD" id="cd00555">
    <property type="entry name" value="Maf"/>
    <property type="match status" value="1"/>
</dbReference>
<comment type="cofactor">
    <cofactor evidence="1 4">
        <name>a divalent metal cation</name>
        <dbReference type="ChEBI" id="CHEBI:60240"/>
    </cofactor>
</comment>
<keyword evidence="6" id="KW-1185">Reference proteome</keyword>
<proteinExistence type="inferred from homology"/>
<evidence type="ECO:0000313" key="6">
    <source>
        <dbReference type="Proteomes" id="UP000190460"/>
    </source>
</evidence>
<comment type="subcellular location">
    <subcellularLocation>
        <location evidence="4">Cytoplasm</location>
    </subcellularLocation>
</comment>
<evidence type="ECO:0000256" key="2">
    <source>
        <dbReference type="ARBA" id="ARBA00022801"/>
    </source>
</evidence>
<keyword evidence="4" id="KW-0963">Cytoplasm</keyword>
<dbReference type="STRING" id="92487.SAMN02745130_01115"/>
<dbReference type="GO" id="GO:0005737">
    <property type="term" value="C:cytoplasm"/>
    <property type="evidence" value="ECO:0007669"/>
    <property type="project" value="UniProtKB-SubCell"/>
</dbReference>
<evidence type="ECO:0000256" key="3">
    <source>
        <dbReference type="ARBA" id="ARBA00023080"/>
    </source>
</evidence>
<gene>
    <name evidence="5" type="ORF">SAMN02745130_01115</name>
</gene>
<dbReference type="GO" id="GO:0036221">
    <property type="term" value="F:UTP diphosphatase activity"/>
    <property type="evidence" value="ECO:0007669"/>
    <property type="project" value="RHEA"/>
</dbReference>
<dbReference type="PANTHER" id="PTHR43213">
    <property type="entry name" value="BIFUNCTIONAL DTTP/UTP PYROPHOSPHATASE/METHYLTRANSFERASE PROTEIN-RELATED"/>
    <property type="match status" value="1"/>
</dbReference>
<feature type="site" description="Important for substrate specificity" evidence="4">
    <location>
        <position position="14"/>
    </location>
</feature>
<sequence>MQSAQLILASASPRRRELLEQIGVRYQVRTADIDERARLDEDPLDLVQRLAKQKAQAVWEDSDQTLPVLGADTLGVLDGRLLVKPEDFASARQMLLSMSGRVHTIYSAVALYHQAACELALSTSQVWFRRLTEAEIAAYWQQGEPCDKAGAYAIQGMGAIFAERLEGSYSGVMGLPLFETAQLLQKIGIRVL</sequence>
<protein>
    <recommendedName>
        <fullName evidence="4">dTTP/UTP pyrophosphatase</fullName>
        <shortName evidence="4">dTTPase/UTPase</shortName>
        <ecNumber evidence="4">3.6.1.9</ecNumber>
    </recommendedName>
    <alternativeName>
        <fullName evidence="4">Nucleoside triphosphate pyrophosphatase</fullName>
    </alternativeName>
    <alternativeName>
        <fullName evidence="4">Nucleotide pyrophosphatase</fullName>
        <shortName evidence="4">Nucleotide PPase</shortName>
    </alternativeName>
</protein>